<keyword evidence="11" id="KW-0573">Peptidoglycan synthesis</keyword>
<evidence type="ECO:0000256" key="13">
    <source>
        <dbReference type="ARBA" id="ARBA00023268"/>
    </source>
</evidence>
<dbReference type="Gene3D" id="2.60.40.10">
    <property type="entry name" value="Immunoglobulins"/>
    <property type="match status" value="1"/>
</dbReference>
<dbReference type="AlphaFoldDB" id="A0A1G2MTB4"/>
<keyword evidence="5" id="KW-0121">Carboxypeptidase</keyword>
<evidence type="ECO:0000256" key="10">
    <source>
        <dbReference type="ARBA" id="ARBA00022960"/>
    </source>
</evidence>
<evidence type="ECO:0000256" key="12">
    <source>
        <dbReference type="ARBA" id="ARBA00023136"/>
    </source>
</evidence>
<dbReference type="Pfam" id="PF00912">
    <property type="entry name" value="Transgly"/>
    <property type="match status" value="1"/>
</dbReference>
<dbReference type="Proteomes" id="UP000177943">
    <property type="component" value="Unassembled WGS sequence"/>
</dbReference>
<dbReference type="InterPro" id="IPR012338">
    <property type="entry name" value="Beta-lactam/transpept-like"/>
</dbReference>
<dbReference type="NCBIfam" id="TIGR02074">
    <property type="entry name" value="PBP_1a_fam"/>
    <property type="match status" value="1"/>
</dbReference>
<feature type="domain" description="Glycosyl transferase family 51" evidence="18">
    <location>
        <begin position="69"/>
        <end position="240"/>
    </location>
</feature>
<evidence type="ECO:0000313" key="19">
    <source>
        <dbReference type="EMBL" id="OHA27150.1"/>
    </source>
</evidence>
<dbReference type="GO" id="GO:0008360">
    <property type="term" value="P:regulation of cell shape"/>
    <property type="evidence" value="ECO:0007669"/>
    <property type="project" value="UniProtKB-KW"/>
</dbReference>
<dbReference type="Pfam" id="PF00905">
    <property type="entry name" value="Transpeptidase"/>
    <property type="match status" value="1"/>
</dbReference>
<comment type="catalytic activity">
    <reaction evidence="16">
        <text>[GlcNAc-(1-&gt;4)-Mur2Ac(oyl-L-Ala-gamma-D-Glu-L-Lys-D-Ala-D-Ala)](n)-di-trans,octa-cis-undecaprenyl diphosphate + beta-D-GlcNAc-(1-&gt;4)-Mur2Ac(oyl-L-Ala-gamma-D-Glu-L-Lys-D-Ala-D-Ala)-di-trans,octa-cis-undecaprenyl diphosphate = [GlcNAc-(1-&gt;4)-Mur2Ac(oyl-L-Ala-gamma-D-Glu-L-Lys-D-Ala-D-Ala)](n+1)-di-trans,octa-cis-undecaprenyl diphosphate + di-trans,octa-cis-undecaprenyl diphosphate + H(+)</text>
        <dbReference type="Rhea" id="RHEA:23708"/>
        <dbReference type="Rhea" id="RHEA-COMP:9602"/>
        <dbReference type="Rhea" id="RHEA-COMP:9603"/>
        <dbReference type="ChEBI" id="CHEBI:15378"/>
        <dbReference type="ChEBI" id="CHEBI:58405"/>
        <dbReference type="ChEBI" id="CHEBI:60033"/>
        <dbReference type="ChEBI" id="CHEBI:78435"/>
        <dbReference type="EC" id="2.4.99.28"/>
    </reaction>
</comment>
<dbReference type="InterPro" id="IPR013783">
    <property type="entry name" value="Ig-like_fold"/>
</dbReference>
<comment type="similarity">
    <text evidence="2">In the C-terminal section; belongs to the transpeptidase family.</text>
</comment>
<keyword evidence="12" id="KW-0472">Membrane</keyword>
<dbReference type="GO" id="GO:0006508">
    <property type="term" value="P:proteolysis"/>
    <property type="evidence" value="ECO:0007669"/>
    <property type="project" value="UniProtKB-KW"/>
</dbReference>
<organism evidence="19 20">
    <name type="scientific">Candidatus Taylorbacteria bacterium RIFCSPHIGHO2_02_FULL_45_35</name>
    <dbReference type="NCBI Taxonomy" id="1802311"/>
    <lineage>
        <taxon>Bacteria</taxon>
        <taxon>Candidatus Tayloriibacteriota</taxon>
    </lineage>
</organism>
<dbReference type="InterPro" id="IPR023346">
    <property type="entry name" value="Lysozyme-like_dom_sf"/>
</dbReference>
<comment type="similarity">
    <text evidence="3">In the N-terminal section; belongs to the glycosyltransferase 51 family.</text>
</comment>
<comment type="caution">
    <text evidence="19">The sequence shown here is derived from an EMBL/GenBank/DDBJ whole genome shotgun (WGS) entry which is preliminary data.</text>
</comment>
<dbReference type="Gene3D" id="3.40.710.10">
    <property type="entry name" value="DD-peptidase/beta-lactamase superfamily"/>
    <property type="match status" value="1"/>
</dbReference>
<dbReference type="GO" id="GO:0008658">
    <property type="term" value="F:penicillin binding"/>
    <property type="evidence" value="ECO:0007669"/>
    <property type="project" value="InterPro"/>
</dbReference>
<comment type="subcellular location">
    <subcellularLocation>
        <location evidence="1">Cell membrane</location>
    </subcellularLocation>
</comment>
<dbReference type="GO" id="GO:0005886">
    <property type="term" value="C:plasma membrane"/>
    <property type="evidence" value="ECO:0007669"/>
    <property type="project" value="UniProtKB-SubCell"/>
</dbReference>
<evidence type="ECO:0000256" key="6">
    <source>
        <dbReference type="ARBA" id="ARBA00022670"/>
    </source>
</evidence>
<proteinExistence type="inferred from homology"/>
<dbReference type="GO" id="GO:0008955">
    <property type="term" value="F:peptidoglycan glycosyltransferase activity"/>
    <property type="evidence" value="ECO:0007669"/>
    <property type="project" value="UniProtKB-EC"/>
</dbReference>
<dbReference type="InterPro" id="IPR001460">
    <property type="entry name" value="PCN-bd_Tpept"/>
</dbReference>
<protein>
    <submittedName>
        <fullName evidence="19">Uncharacterized protein</fullName>
    </submittedName>
</protein>
<evidence type="ECO:0000256" key="4">
    <source>
        <dbReference type="ARBA" id="ARBA00022475"/>
    </source>
</evidence>
<name>A0A1G2MTB4_9BACT</name>
<evidence type="ECO:0000256" key="3">
    <source>
        <dbReference type="ARBA" id="ARBA00007739"/>
    </source>
</evidence>
<dbReference type="GO" id="GO:0009252">
    <property type="term" value="P:peptidoglycan biosynthetic process"/>
    <property type="evidence" value="ECO:0007669"/>
    <property type="project" value="UniProtKB-KW"/>
</dbReference>
<gene>
    <name evidence="19" type="ORF">A3D56_03465</name>
</gene>
<dbReference type="FunFam" id="1.10.3810.10:FF:000001">
    <property type="entry name" value="Penicillin-binding protein 1A"/>
    <property type="match status" value="1"/>
</dbReference>
<evidence type="ECO:0000256" key="7">
    <source>
        <dbReference type="ARBA" id="ARBA00022676"/>
    </source>
</evidence>
<dbReference type="PANTHER" id="PTHR32282:SF11">
    <property type="entry name" value="PENICILLIN-BINDING PROTEIN 1B"/>
    <property type="match status" value="1"/>
</dbReference>
<keyword evidence="9" id="KW-0378">Hydrolase</keyword>
<reference evidence="19 20" key="1">
    <citation type="journal article" date="2016" name="Nat. Commun.">
        <title>Thousands of microbial genomes shed light on interconnected biogeochemical processes in an aquifer system.</title>
        <authorList>
            <person name="Anantharaman K."/>
            <person name="Brown C.T."/>
            <person name="Hug L.A."/>
            <person name="Sharon I."/>
            <person name="Castelle C.J."/>
            <person name="Probst A.J."/>
            <person name="Thomas B.C."/>
            <person name="Singh A."/>
            <person name="Wilkins M.J."/>
            <person name="Karaoz U."/>
            <person name="Brodie E.L."/>
            <person name="Williams K.H."/>
            <person name="Hubbard S.S."/>
            <person name="Banfield J.F."/>
        </authorList>
    </citation>
    <scope>NUCLEOTIDE SEQUENCE [LARGE SCALE GENOMIC DNA]</scope>
</reference>
<dbReference type="GO" id="GO:0071555">
    <property type="term" value="P:cell wall organization"/>
    <property type="evidence" value="ECO:0007669"/>
    <property type="project" value="UniProtKB-KW"/>
</dbReference>
<evidence type="ECO:0000256" key="9">
    <source>
        <dbReference type="ARBA" id="ARBA00022801"/>
    </source>
</evidence>
<dbReference type="Gene3D" id="1.10.3810.10">
    <property type="entry name" value="Biosynthetic peptidoglycan transglycosylase-like"/>
    <property type="match status" value="1"/>
</dbReference>
<evidence type="ECO:0000256" key="2">
    <source>
        <dbReference type="ARBA" id="ARBA00007090"/>
    </source>
</evidence>
<dbReference type="PANTHER" id="PTHR32282">
    <property type="entry name" value="BINDING PROTEIN TRANSPEPTIDASE, PUTATIVE-RELATED"/>
    <property type="match status" value="1"/>
</dbReference>
<evidence type="ECO:0000256" key="11">
    <source>
        <dbReference type="ARBA" id="ARBA00022984"/>
    </source>
</evidence>
<sequence length="840" mass="93897">MKGKKGLFRNKKILKDAFFVCLALFFLGSGAFFVWIANLQTPNLKSFNERRVSQSTKIYDKTGEILLYDVHQDVKRTIIPLSDISRNIRNATIAIEDAEFYQHGGIKLSSIFRAVLANFVTLKFDQGGSTITQQVIKNSILTTDKKISRKLKEWVLALKLEKVYDKDTILAFYLNESPYGGSIYGVAEASDAFFGKKASSVTLAEAAYLASLPNAPTYYSPYGNNREKLEERKNLVLKRMLENKFVTEEEYTKALAEVVAFKPQEEKGIKAPHFVLFVKEYLENKYGETIIRDGGLKVTTTLDYNLQEKAEALAKKYALENKEKFNAENAAIVAIDPKTGGIITMVGSRDYFDKEIDGNFNVVLAHRQPGSAFKPFVYATAFRKGYTPDTVVFDLSTEFSTECNPDGTPIVSGNEDKCYKPENYDGIYRGPITLRNALAQSINIPAIETLYLAGLNDSLDTARDMGITSLTNVNDYGLTLVLGGGEVSPLDLTSAYGAFANEGVRNPYRSIVQIEDSKGNILEKFKPEPEEVLQKDIALQISDILSDNAARAPTFGANSALYFGNREVAVKTGTTNDYKDAWIVGYTPSIAVGAWAGNNDNTPMEKKVAGFIIAPLWHAFMDEVLKVYPEEVFQKPEEKDLSTLKPVLRGFWQGNQSYMVDKTTGKLATEFTPPEVREERIVKDVHTILYWLDKKDPQGPRPEHPENDSQFNLWEYAVQQWVKENNIQNETASVIPVLTDDVHRPEFAPVVKIVSPSTGISYQNDGRITVSLSAVGRFPLSKADIFINEEYVGTALPPSFSFSFSPQTLPFIKKENVLKIIGYDSVMNRGETTQTILISF</sequence>
<dbReference type="SUPFAM" id="SSF56601">
    <property type="entry name" value="beta-lactamase/transpeptidase-like"/>
    <property type="match status" value="1"/>
</dbReference>
<evidence type="ECO:0000259" key="17">
    <source>
        <dbReference type="Pfam" id="PF00905"/>
    </source>
</evidence>
<dbReference type="InterPro" id="IPR001264">
    <property type="entry name" value="Glyco_trans_51"/>
</dbReference>
<dbReference type="GO" id="GO:0009002">
    <property type="term" value="F:serine-type D-Ala-D-Ala carboxypeptidase activity"/>
    <property type="evidence" value="ECO:0007669"/>
    <property type="project" value="UniProtKB-EC"/>
</dbReference>
<accession>A0A1G2MTB4</accession>
<evidence type="ECO:0000256" key="16">
    <source>
        <dbReference type="ARBA" id="ARBA00049902"/>
    </source>
</evidence>
<keyword evidence="7" id="KW-0328">Glycosyltransferase</keyword>
<evidence type="ECO:0000259" key="18">
    <source>
        <dbReference type="Pfam" id="PF00912"/>
    </source>
</evidence>
<evidence type="ECO:0000313" key="20">
    <source>
        <dbReference type="Proteomes" id="UP000177943"/>
    </source>
</evidence>
<keyword evidence="14" id="KW-0961">Cell wall biogenesis/degradation</keyword>
<keyword evidence="4" id="KW-1003">Cell membrane</keyword>
<feature type="domain" description="Penicillin-binding protein transpeptidase" evidence="17">
    <location>
        <begin position="331"/>
        <end position="610"/>
    </location>
</feature>
<dbReference type="InterPro" id="IPR036950">
    <property type="entry name" value="PBP_transglycosylase"/>
</dbReference>
<keyword evidence="8" id="KW-0808">Transferase</keyword>
<comment type="catalytic activity">
    <reaction evidence="15">
        <text>Preferential cleavage: (Ac)2-L-Lys-D-Ala-|-D-Ala. Also transpeptidation of peptidyl-alanyl moieties that are N-acyl substituents of D-alanine.</text>
        <dbReference type="EC" id="3.4.16.4"/>
    </reaction>
</comment>
<evidence type="ECO:0000256" key="1">
    <source>
        <dbReference type="ARBA" id="ARBA00004236"/>
    </source>
</evidence>
<dbReference type="SUPFAM" id="SSF53955">
    <property type="entry name" value="Lysozyme-like"/>
    <property type="match status" value="1"/>
</dbReference>
<evidence type="ECO:0000256" key="5">
    <source>
        <dbReference type="ARBA" id="ARBA00022645"/>
    </source>
</evidence>
<keyword evidence="6" id="KW-0645">Protease</keyword>
<keyword evidence="13" id="KW-0511">Multifunctional enzyme</keyword>
<keyword evidence="10" id="KW-0133">Cell shape</keyword>
<evidence type="ECO:0000256" key="14">
    <source>
        <dbReference type="ARBA" id="ARBA00023316"/>
    </source>
</evidence>
<dbReference type="InterPro" id="IPR050396">
    <property type="entry name" value="Glycosyltr_51/Transpeptidase"/>
</dbReference>
<evidence type="ECO:0000256" key="8">
    <source>
        <dbReference type="ARBA" id="ARBA00022679"/>
    </source>
</evidence>
<evidence type="ECO:0000256" key="15">
    <source>
        <dbReference type="ARBA" id="ARBA00034000"/>
    </source>
</evidence>
<dbReference type="EMBL" id="MHRP01000021">
    <property type="protein sequence ID" value="OHA27150.1"/>
    <property type="molecule type" value="Genomic_DNA"/>
</dbReference>
<dbReference type="GO" id="GO:0030288">
    <property type="term" value="C:outer membrane-bounded periplasmic space"/>
    <property type="evidence" value="ECO:0007669"/>
    <property type="project" value="TreeGrafter"/>
</dbReference>